<dbReference type="EC" id="1.2.1.11" evidence="4"/>
<dbReference type="PIRSF" id="PIRSF000148">
    <property type="entry name" value="ASA_dh"/>
    <property type="match status" value="1"/>
</dbReference>
<dbReference type="GO" id="GO:0050661">
    <property type="term" value="F:NADP binding"/>
    <property type="evidence" value="ECO:0007669"/>
    <property type="project" value="InterPro"/>
</dbReference>
<evidence type="ECO:0000256" key="5">
    <source>
        <dbReference type="ARBA" id="ARBA00022605"/>
    </source>
</evidence>
<dbReference type="SMART" id="SM00859">
    <property type="entry name" value="Semialdhyde_dh"/>
    <property type="match status" value="1"/>
</dbReference>
<dbReference type="SUPFAM" id="SSF55347">
    <property type="entry name" value="Glyceraldehyde-3-phosphate dehydrogenase-like, C-terminal domain"/>
    <property type="match status" value="1"/>
</dbReference>
<evidence type="ECO:0000256" key="1">
    <source>
        <dbReference type="ARBA" id="ARBA00005021"/>
    </source>
</evidence>
<dbReference type="Gene3D" id="3.40.50.720">
    <property type="entry name" value="NAD(P)-binding Rossmann-like Domain"/>
    <property type="match status" value="1"/>
</dbReference>
<reference evidence="15" key="1">
    <citation type="submission" date="2018-01" db="EMBL/GenBank/DDBJ databases">
        <authorList>
            <person name="Kerou L M."/>
        </authorList>
    </citation>
    <scope>NUCLEOTIDE SEQUENCE [LARGE SCALE GENOMIC DNA]</scope>
    <source>
        <strain evidence="15">SCU2</strain>
    </source>
</reference>
<dbReference type="InterPro" id="IPR005676">
    <property type="entry name" value="Asp_semi-ald_DH_pep-lack"/>
</dbReference>
<dbReference type="InterPro" id="IPR051823">
    <property type="entry name" value="ASADH-related"/>
</dbReference>
<comment type="pathway">
    <text evidence="1">Amino-acid biosynthesis; L-methionine biosynthesis via de novo pathway; L-homoserine from L-aspartate: step 2/3.</text>
</comment>
<dbReference type="InterPro" id="IPR000319">
    <property type="entry name" value="Asp-semialdehyde_DH_CS"/>
</dbReference>
<dbReference type="PANTHER" id="PTHR46718">
    <property type="entry name" value="ASPARTATE-SEMIALDEHYDE DEHYDROGENASE"/>
    <property type="match status" value="1"/>
</dbReference>
<dbReference type="SUPFAM" id="SSF51735">
    <property type="entry name" value="NAD(P)-binding Rossmann-fold domains"/>
    <property type="match status" value="1"/>
</dbReference>
<feature type="active site" description="Proton acceptor" evidence="12">
    <location>
        <position position="249"/>
    </location>
</feature>
<feature type="active site" description="Acyl-thioester intermediate" evidence="12">
    <location>
        <position position="155"/>
    </location>
</feature>
<evidence type="ECO:0000256" key="12">
    <source>
        <dbReference type="PIRSR" id="PIRSR000148-1"/>
    </source>
</evidence>
<evidence type="ECO:0000256" key="3">
    <source>
        <dbReference type="ARBA" id="ARBA00010584"/>
    </source>
</evidence>
<dbReference type="RefSeq" id="WP_103286375.1">
    <property type="nucleotide sequence ID" value="NZ_LT981265.1"/>
</dbReference>
<evidence type="ECO:0000256" key="7">
    <source>
        <dbReference type="ARBA" id="ARBA00022857"/>
    </source>
</evidence>
<proteinExistence type="inferred from homology"/>
<accession>A0A2K5ANX6</accession>
<dbReference type="EMBL" id="LT981265">
    <property type="protein sequence ID" value="SPC33343.1"/>
    <property type="molecule type" value="Genomic_DNA"/>
</dbReference>
<evidence type="ECO:0000313" key="14">
    <source>
        <dbReference type="EMBL" id="SPC33343.1"/>
    </source>
</evidence>
<evidence type="ECO:0000259" key="13">
    <source>
        <dbReference type="SMART" id="SM00859"/>
    </source>
</evidence>
<keyword evidence="15" id="KW-1185">Reference proteome</keyword>
<dbReference type="KEGG" id="ncv:NCAV_0143"/>
<dbReference type="Gene3D" id="3.30.360.10">
    <property type="entry name" value="Dihydrodipicolinate Reductase, domain 2"/>
    <property type="match status" value="1"/>
</dbReference>
<dbReference type="InterPro" id="IPR012280">
    <property type="entry name" value="Semialdhyde_DH_dimer_dom"/>
</dbReference>
<dbReference type="CDD" id="cd02315">
    <property type="entry name" value="ScASADH_like_N"/>
    <property type="match status" value="1"/>
</dbReference>
<evidence type="ECO:0000256" key="4">
    <source>
        <dbReference type="ARBA" id="ARBA00013120"/>
    </source>
</evidence>
<keyword evidence="5" id="KW-0028">Amino-acid biosynthesis</keyword>
<dbReference type="UniPathway" id="UPA00051">
    <property type="reaction ID" value="UER00464"/>
</dbReference>
<evidence type="ECO:0000256" key="9">
    <source>
        <dbReference type="ARBA" id="ARBA00023002"/>
    </source>
</evidence>
<evidence type="ECO:0000256" key="2">
    <source>
        <dbReference type="ARBA" id="ARBA00005097"/>
    </source>
</evidence>
<dbReference type="PANTHER" id="PTHR46718:SF1">
    <property type="entry name" value="ASPARTATE-SEMIALDEHYDE DEHYDROGENASE"/>
    <property type="match status" value="1"/>
</dbReference>
<evidence type="ECO:0000256" key="6">
    <source>
        <dbReference type="ARBA" id="ARBA00022697"/>
    </source>
</evidence>
<organism evidence="14 15">
    <name type="scientific">Candidatus Nitrosocaldus cavascurensis</name>
    <dbReference type="NCBI Taxonomy" id="2058097"/>
    <lineage>
        <taxon>Archaea</taxon>
        <taxon>Nitrososphaerota</taxon>
        <taxon>Nitrososphaeria</taxon>
        <taxon>Candidatus Nitrosocaldales</taxon>
        <taxon>Candidatus Nitrosocaldaceae</taxon>
        <taxon>Candidatus Nitrosocaldus</taxon>
    </lineage>
</organism>
<dbReference type="NCBIfam" id="TIGR00978">
    <property type="entry name" value="asd_EA"/>
    <property type="match status" value="1"/>
</dbReference>
<dbReference type="UniPathway" id="UPA00050">
    <property type="reaction ID" value="UER00463"/>
</dbReference>
<dbReference type="GO" id="GO:0019877">
    <property type="term" value="P:diaminopimelate biosynthetic process"/>
    <property type="evidence" value="ECO:0007669"/>
    <property type="project" value="UniProtKB-KW"/>
</dbReference>
<dbReference type="GO" id="GO:0009088">
    <property type="term" value="P:threonine biosynthetic process"/>
    <property type="evidence" value="ECO:0007669"/>
    <property type="project" value="UniProtKB-UniPathway"/>
</dbReference>
<dbReference type="UniPathway" id="UPA00034">
    <property type="reaction ID" value="UER00016"/>
</dbReference>
<evidence type="ECO:0000256" key="8">
    <source>
        <dbReference type="ARBA" id="ARBA00022915"/>
    </source>
</evidence>
<keyword evidence="9 14" id="KW-0560">Oxidoreductase</keyword>
<dbReference type="InterPro" id="IPR036291">
    <property type="entry name" value="NAD(P)-bd_dom_sf"/>
</dbReference>
<dbReference type="GO" id="GO:0051287">
    <property type="term" value="F:NAD binding"/>
    <property type="evidence" value="ECO:0007669"/>
    <property type="project" value="InterPro"/>
</dbReference>
<dbReference type="Pfam" id="PF01118">
    <property type="entry name" value="Semialdhyde_dh"/>
    <property type="match status" value="1"/>
</dbReference>
<dbReference type="PROSITE" id="PS01103">
    <property type="entry name" value="ASD"/>
    <property type="match status" value="1"/>
</dbReference>
<evidence type="ECO:0000256" key="11">
    <source>
        <dbReference type="ARBA" id="ARBA00023167"/>
    </source>
</evidence>
<comment type="similarity">
    <text evidence="3">Belongs to the aspartate-semialdehyde dehydrogenase family.</text>
</comment>
<dbReference type="AlphaFoldDB" id="A0A2K5ANX6"/>
<protein>
    <recommendedName>
        <fullName evidence="4">aspartate-semialdehyde dehydrogenase</fullName>
        <ecNumber evidence="4">1.2.1.11</ecNumber>
    </recommendedName>
</protein>
<keyword evidence="7" id="KW-0521">NADP</keyword>
<keyword evidence="6" id="KW-0791">Threonine biosynthesis</keyword>
<gene>
    <name evidence="14" type="primary">asd</name>
    <name evidence="14" type="ORF">NCAV_0143</name>
</gene>
<dbReference type="GO" id="GO:0046983">
    <property type="term" value="F:protein dimerization activity"/>
    <property type="evidence" value="ECO:0007669"/>
    <property type="project" value="InterPro"/>
</dbReference>
<feature type="domain" description="Semialdehyde dehydrogenase NAD-binding" evidence="13">
    <location>
        <begin position="3"/>
        <end position="136"/>
    </location>
</feature>
<dbReference type="GO" id="GO:0004073">
    <property type="term" value="F:aspartate-semialdehyde dehydrogenase activity"/>
    <property type="evidence" value="ECO:0007669"/>
    <property type="project" value="UniProtKB-EC"/>
</dbReference>
<keyword evidence="8" id="KW-0220">Diaminopimelate biosynthesis</keyword>
<dbReference type="FunFam" id="3.30.360.10:FF:000016">
    <property type="entry name" value="Probable aspartate-semialdehyde dehydrogenase"/>
    <property type="match status" value="1"/>
</dbReference>
<dbReference type="InterPro" id="IPR000534">
    <property type="entry name" value="Semialdehyde_DH_NAD-bd"/>
</dbReference>
<evidence type="ECO:0000256" key="10">
    <source>
        <dbReference type="ARBA" id="ARBA00023154"/>
    </source>
</evidence>
<dbReference type="GeneID" id="41594244"/>
<comment type="pathway">
    <text evidence="2">Amino-acid biosynthesis; L-threonine biosynthesis; L-threonine from L-aspartate: step 2/5.</text>
</comment>
<dbReference type="Pfam" id="PF02774">
    <property type="entry name" value="Semialdhyde_dhC"/>
    <property type="match status" value="1"/>
</dbReference>
<sequence length="358" mass="39616">MLKVAIIGATGVVGQEFIVALDKHPWFKVEAIAASERSAGKKYLDALRDSSTGIMKWHQRTPIPDYARDMVVKSVNEIDAKDYDLIFTAVESDDARIIEPKLAEHTPVISTAAAFRYEQDVPILIPGVNDEHAELLDVQRKRRGWKGFIAPLPNCTTTGLAITLKPIMDEFGIERVIMTSLQAVSGAGRSPGVAALDIFDNIIPFIPKEEEKVQVEAKKILGRLVDGRIDDARFRVSCTCTRVPVIDGHTECAFVETSKGCEPDDVKRAMLNYSKHVSIKDLPSAPEDYIIVHDDPSRPQPRLDRDVNDGMSTIVGRIRKDTAFENGVKYVLLSHNEKMGSAKGAVLLAEMLKVKELL</sequence>
<dbReference type="Proteomes" id="UP000236248">
    <property type="component" value="Chromosome NCAV"/>
</dbReference>
<dbReference type="GO" id="GO:0009086">
    <property type="term" value="P:methionine biosynthetic process"/>
    <property type="evidence" value="ECO:0007669"/>
    <property type="project" value="UniProtKB-KW"/>
</dbReference>
<keyword evidence="11" id="KW-0486">Methionine biosynthesis</keyword>
<keyword evidence="10" id="KW-0457">Lysine biosynthesis</keyword>
<evidence type="ECO:0000313" key="15">
    <source>
        <dbReference type="Proteomes" id="UP000236248"/>
    </source>
</evidence>
<name>A0A2K5ANX6_9ARCH</name>
<dbReference type="CDD" id="cd18130">
    <property type="entry name" value="ASADH_C_arch_fung_like"/>
    <property type="match status" value="1"/>
</dbReference>
<dbReference type="NCBIfam" id="NF006416">
    <property type="entry name" value="PRK08664.1"/>
    <property type="match status" value="1"/>
</dbReference>
<dbReference type="GO" id="GO:0009089">
    <property type="term" value="P:lysine biosynthetic process via diaminopimelate"/>
    <property type="evidence" value="ECO:0007669"/>
    <property type="project" value="UniProtKB-UniPathway"/>
</dbReference>